<dbReference type="Proteomes" id="UP000324748">
    <property type="component" value="Unassembled WGS sequence"/>
</dbReference>
<accession>A0A5B0QHY0</accession>
<evidence type="ECO:0000313" key="1">
    <source>
        <dbReference type="EMBL" id="KAA1112772.1"/>
    </source>
</evidence>
<evidence type="ECO:0000313" key="2">
    <source>
        <dbReference type="Proteomes" id="UP000324748"/>
    </source>
</evidence>
<gene>
    <name evidence="1" type="ORF">PGT21_009257</name>
</gene>
<dbReference type="AlphaFoldDB" id="A0A5B0QHY0"/>
<name>A0A5B0QHY0_PUCGR</name>
<organism evidence="1 2">
    <name type="scientific">Puccinia graminis f. sp. tritici</name>
    <dbReference type="NCBI Taxonomy" id="56615"/>
    <lineage>
        <taxon>Eukaryota</taxon>
        <taxon>Fungi</taxon>
        <taxon>Dikarya</taxon>
        <taxon>Basidiomycota</taxon>
        <taxon>Pucciniomycotina</taxon>
        <taxon>Pucciniomycetes</taxon>
        <taxon>Pucciniales</taxon>
        <taxon>Pucciniaceae</taxon>
        <taxon>Puccinia</taxon>
    </lineage>
</organism>
<comment type="caution">
    <text evidence="1">The sequence shown here is derived from an EMBL/GenBank/DDBJ whole genome shotgun (WGS) entry which is preliminary data.</text>
</comment>
<reference evidence="1 2" key="1">
    <citation type="submission" date="2019-05" db="EMBL/GenBank/DDBJ databases">
        <title>Emergence of the Ug99 lineage of the wheat stem rust pathogen through somatic hybridization.</title>
        <authorList>
            <person name="Li F."/>
            <person name="Upadhyaya N.M."/>
            <person name="Sperschneider J."/>
            <person name="Matny O."/>
            <person name="Nguyen-Phuc H."/>
            <person name="Mago R."/>
            <person name="Raley C."/>
            <person name="Miller M.E."/>
            <person name="Silverstein K.A.T."/>
            <person name="Henningsen E."/>
            <person name="Hirsch C.D."/>
            <person name="Visser B."/>
            <person name="Pretorius Z.A."/>
            <person name="Steffenson B.J."/>
            <person name="Schwessinger B."/>
            <person name="Dodds P.N."/>
            <person name="Figueroa M."/>
        </authorList>
    </citation>
    <scope>NUCLEOTIDE SEQUENCE [LARGE SCALE GENOMIC DNA]</scope>
    <source>
        <strain evidence="1">21-0</strain>
    </source>
</reference>
<keyword evidence="2" id="KW-1185">Reference proteome</keyword>
<protein>
    <submittedName>
        <fullName evidence="1">Uncharacterized protein</fullName>
    </submittedName>
</protein>
<sequence>MDSSEEMLSCRPIFKSKVHHRPTKSLGTPIKMNPWAQPILIYGLASPSGHNLKMGGGQDLAHSQGPLGRFQALGRLVACAPARHWTPAQQMAFSGAGMLAGVAPSLDFGQARLFPDPRQL</sequence>
<proteinExistence type="predicted"/>
<dbReference type="EMBL" id="VSWC01000015">
    <property type="protein sequence ID" value="KAA1112772.1"/>
    <property type="molecule type" value="Genomic_DNA"/>
</dbReference>